<sequence length="59" mass="6518">MSQTSGPHRPLRAAAEINAEIRALWERTDGRLSPEQRQEYESLVTEWAAAIRAGAVQAA</sequence>
<name>A0ABW2JYG6_9ACTN</name>
<keyword evidence="2" id="KW-1185">Reference proteome</keyword>
<evidence type="ECO:0000313" key="2">
    <source>
        <dbReference type="Proteomes" id="UP001596523"/>
    </source>
</evidence>
<accession>A0ABW2JYG6</accession>
<proteinExistence type="predicted"/>
<evidence type="ECO:0000313" key="1">
    <source>
        <dbReference type="EMBL" id="MFC7310565.1"/>
    </source>
</evidence>
<gene>
    <name evidence="1" type="ORF">ACFQVC_40925</name>
</gene>
<dbReference type="Proteomes" id="UP001596523">
    <property type="component" value="Unassembled WGS sequence"/>
</dbReference>
<comment type="caution">
    <text evidence="1">The sequence shown here is derived from an EMBL/GenBank/DDBJ whole genome shotgun (WGS) entry which is preliminary data.</text>
</comment>
<reference evidence="2" key="1">
    <citation type="journal article" date="2019" name="Int. J. Syst. Evol. Microbiol.">
        <title>The Global Catalogue of Microorganisms (GCM) 10K type strain sequencing project: providing services to taxonomists for standard genome sequencing and annotation.</title>
        <authorList>
            <consortium name="The Broad Institute Genomics Platform"/>
            <consortium name="The Broad Institute Genome Sequencing Center for Infectious Disease"/>
            <person name="Wu L."/>
            <person name="Ma J."/>
        </authorList>
    </citation>
    <scope>NUCLEOTIDE SEQUENCE [LARGE SCALE GENOMIC DNA]</scope>
    <source>
        <strain evidence="2">SYNS20</strain>
    </source>
</reference>
<organism evidence="1 2">
    <name type="scientific">Streptomyces monticola</name>
    <dbReference type="NCBI Taxonomy" id="2666263"/>
    <lineage>
        <taxon>Bacteria</taxon>
        <taxon>Bacillati</taxon>
        <taxon>Actinomycetota</taxon>
        <taxon>Actinomycetes</taxon>
        <taxon>Kitasatosporales</taxon>
        <taxon>Streptomycetaceae</taxon>
        <taxon>Streptomyces</taxon>
    </lineage>
</organism>
<dbReference type="RefSeq" id="WP_381841319.1">
    <property type="nucleotide sequence ID" value="NZ_JBHTCF010000036.1"/>
</dbReference>
<protein>
    <submittedName>
        <fullName evidence="1">Uncharacterized protein</fullName>
    </submittedName>
</protein>
<dbReference type="EMBL" id="JBHTCF010000036">
    <property type="protein sequence ID" value="MFC7310565.1"/>
    <property type="molecule type" value="Genomic_DNA"/>
</dbReference>